<dbReference type="PANTHER" id="PTHR43591">
    <property type="entry name" value="METHYLTRANSFERASE"/>
    <property type="match status" value="1"/>
</dbReference>
<dbReference type="InterPro" id="IPR013216">
    <property type="entry name" value="Methyltransf_11"/>
</dbReference>
<protein>
    <recommendedName>
        <fullName evidence="1">Methyltransferase type 11 domain-containing protein</fullName>
    </recommendedName>
</protein>
<dbReference type="Proteomes" id="UP000229390">
    <property type="component" value="Unassembled WGS sequence"/>
</dbReference>
<dbReference type="AlphaFoldDB" id="A0A2M6T0F9"/>
<organism evidence="2 3">
    <name type="scientific">Candidatus Nealsonbacteria bacterium CG08_land_8_20_14_0_20_43_11</name>
    <dbReference type="NCBI Taxonomy" id="1974706"/>
    <lineage>
        <taxon>Bacteria</taxon>
        <taxon>Candidatus Nealsoniibacteriota</taxon>
    </lineage>
</organism>
<dbReference type="Pfam" id="PF08241">
    <property type="entry name" value="Methyltransf_11"/>
    <property type="match status" value="1"/>
</dbReference>
<gene>
    <name evidence="2" type="ORF">COT34_02435</name>
</gene>
<reference evidence="3" key="1">
    <citation type="submission" date="2017-09" db="EMBL/GenBank/DDBJ databases">
        <title>Depth-based differentiation of microbial function through sediment-hosted aquifers and enrichment of novel symbionts in the deep terrestrial subsurface.</title>
        <authorList>
            <person name="Probst A.J."/>
            <person name="Ladd B."/>
            <person name="Jarett J.K."/>
            <person name="Geller-Mcgrath D.E."/>
            <person name="Sieber C.M.K."/>
            <person name="Emerson J.B."/>
            <person name="Anantharaman K."/>
            <person name="Thomas B.C."/>
            <person name="Malmstrom R."/>
            <person name="Stieglmeier M."/>
            <person name="Klingl A."/>
            <person name="Woyke T."/>
            <person name="Ryan C.M."/>
            <person name="Banfield J.F."/>
        </authorList>
    </citation>
    <scope>NUCLEOTIDE SEQUENCE [LARGE SCALE GENOMIC DNA]</scope>
</reference>
<sequence>MAPAKKTEWQKNADFWIKIIRNNLDPFRSLVTNKAVLDPFSKEKGQKILDAGCGEGYLCRKLAKRGQQMFGLDFNLQLIKAAKQLETEKPLGIKYFVADIRKTGFPASFFDGIISHQTIHEIENPEKALREFYRLLKSGGKLIVLFLHPCFDFGSEEVKNTPLSVMYFQKTKIKKCFYLVGGIKSPSSYFYLHLFLSQWFNLFTKAGFQIAKIEEPHPPLKFIKQNSWWKNSFNKPRLILFEAFKR</sequence>
<dbReference type="GO" id="GO:0008757">
    <property type="term" value="F:S-adenosylmethionine-dependent methyltransferase activity"/>
    <property type="evidence" value="ECO:0007669"/>
    <property type="project" value="InterPro"/>
</dbReference>
<name>A0A2M6T0F9_9BACT</name>
<dbReference type="InterPro" id="IPR029063">
    <property type="entry name" value="SAM-dependent_MTases_sf"/>
</dbReference>
<evidence type="ECO:0000313" key="2">
    <source>
        <dbReference type="EMBL" id="PIS38664.1"/>
    </source>
</evidence>
<evidence type="ECO:0000259" key="1">
    <source>
        <dbReference type="Pfam" id="PF08241"/>
    </source>
</evidence>
<dbReference type="EMBL" id="PEYE01000039">
    <property type="protein sequence ID" value="PIS38664.1"/>
    <property type="molecule type" value="Genomic_DNA"/>
</dbReference>
<dbReference type="SUPFAM" id="SSF53335">
    <property type="entry name" value="S-adenosyl-L-methionine-dependent methyltransferases"/>
    <property type="match status" value="1"/>
</dbReference>
<dbReference type="Gene3D" id="3.40.50.150">
    <property type="entry name" value="Vaccinia Virus protein VP39"/>
    <property type="match status" value="1"/>
</dbReference>
<accession>A0A2M6T0F9</accession>
<evidence type="ECO:0000313" key="3">
    <source>
        <dbReference type="Proteomes" id="UP000229390"/>
    </source>
</evidence>
<feature type="domain" description="Methyltransferase type 11" evidence="1">
    <location>
        <begin position="49"/>
        <end position="144"/>
    </location>
</feature>
<dbReference type="CDD" id="cd02440">
    <property type="entry name" value="AdoMet_MTases"/>
    <property type="match status" value="1"/>
</dbReference>
<proteinExistence type="predicted"/>
<comment type="caution">
    <text evidence="2">The sequence shown here is derived from an EMBL/GenBank/DDBJ whole genome shotgun (WGS) entry which is preliminary data.</text>
</comment>